<accession>A0ABT9UC67</accession>
<protein>
    <recommendedName>
        <fullName evidence="4">LPXTG cell wall anchor domain-containing protein</fullName>
    </recommendedName>
</protein>
<dbReference type="Pfam" id="PF05356">
    <property type="entry name" value="Phage_Coat_B"/>
    <property type="match status" value="1"/>
</dbReference>
<keyword evidence="1" id="KW-1133">Transmembrane helix</keyword>
<gene>
    <name evidence="2" type="ORF">J2T15_006319</name>
</gene>
<evidence type="ECO:0000313" key="3">
    <source>
        <dbReference type="Proteomes" id="UP001229346"/>
    </source>
</evidence>
<comment type="caution">
    <text evidence="2">The sequence shown here is derived from an EMBL/GenBank/DDBJ whole genome shotgun (WGS) entry which is preliminary data.</text>
</comment>
<dbReference type="InterPro" id="IPR008020">
    <property type="entry name" value="G8P"/>
</dbReference>
<organism evidence="2 3">
    <name type="scientific">Paenibacillus harenae</name>
    <dbReference type="NCBI Taxonomy" id="306543"/>
    <lineage>
        <taxon>Bacteria</taxon>
        <taxon>Bacillati</taxon>
        <taxon>Bacillota</taxon>
        <taxon>Bacilli</taxon>
        <taxon>Bacillales</taxon>
        <taxon>Paenibacillaceae</taxon>
        <taxon>Paenibacillus</taxon>
    </lineage>
</organism>
<keyword evidence="3" id="KW-1185">Reference proteome</keyword>
<reference evidence="2 3" key="1">
    <citation type="submission" date="2023-07" db="EMBL/GenBank/DDBJ databases">
        <title>Sorghum-associated microbial communities from plants grown in Nebraska, USA.</title>
        <authorList>
            <person name="Schachtman D."/>
        </authorList>
    </citation>
    <scope>NUCLEOTIDE SEQUENCE [LARGE SCALE GENOMIC DNA]</scope>
    <source>
        <strain evidence="2 3">CC482</strain>
    </source>
</reference>
<feature type="transmembrane region" description="Helical" evidence="1">
    <location>
        <begin position="25"/>
        <end position="45"/>
    </location>
</feature>
<sequence length="50" mass="5195">MPTPAPTIDMSPIGTAIVDNFTANLPAIATVAGILIGAAVVYRWIKRASK</sequence>
<evidence type="ECO:0000256" key="1">
    <source>
        <dbReference type="SAM" id="Phobius"/>
    </source>
</evidence>
<name>A0ABT9UC67_PAEHA</name>
<proteinExistence type="predicted"/>
<evidence type="ECO:0008006" key="4">
    <source>
        <dbReference type="Google" id="ProtNLM"/>
    </source>
</evidence>
<evidence type="ECO:0000313" key="2">
    <source>
        <dbReference type="EMBL" id="MDQ0116832.1"/>
    </source>
</evidence>
<keyword evidence="1" id="KW-0472">Membrane</keyword>
<dbReference type="EMBL" id="JAUSSU010000030">
    <property type="protein sequence ID" value="MDQ0116832.1"/>
    <property type="molecule type" value="Genomic_DNA"/>
</dbReference>
<keyword evidence="1" id="KW-0812">Transmembrane</keyword>
<dbReference type="Proteomes" id="UP001229346">
    <property type="component" value="Unassembled WGS sequence"/>
</dbReference>